<dbReference type="GO" id="GO:0004540">
    <property type="term" value="F:RNA nuclease activity"/>
    <property type="evidence" value="ECO:0007669"/>
    <property type="project" value="InterPro"/>
</dbReference>
<dbReference type="GO" id="GO:0000166">
    <property type="term" value="F:nucleotide binding"/>
    <property type="evidence" value="ECO:0007669"/>
    <property type="project" value="UniProtKB-KW"/>
</dbReference>
<dbReference type="PANTHER" id="PTHR34139">
    <property type="entry name" value="UPF0331 PROTEIN MJ0127"/>
    <property type="match status" value="1"/>
</dbReference>
<dbReference type="GO" id="GO:0110001">
    <property type="term" value="C:toxin-antitoxin complex"/>
    <property type="evidence" value="ECO:0007669"/>
    <property type="project" value="InterPro"/>
</dbReference>
<evidence type="ECO:0000256" key="1">
    <source>
        <dbReference type="ARBA" id="ARBA00022553"/>
    </source>
</evidence>
<dbReference type="InterPro" id="IPR051813">
    <property type="entry name" value="HepT_RNase_toxin"/>
</dbReference>
<dbReference type="GO" id="GO:0016787">
    <property type="term" value="F:hydrolase activity"/>
    <property type="evidence" value="ECO:0007669"/>
    <property type="project" value="UniProtKB-KW"/>
</dbReference>
<dbReference type="EMBL" id="CACVAS010000147">
    <property type="protein sequence ID" value="CAA6827196.1"/>
    <property type="molecule type" value="Genomic_DNA"/>
</dbReference>
<dbReference type="InterPro" id="IPR008201">
    <property type="entry name" value="HepT-like"/>
</dbReference>
<keyword evidence="2" id="KW-1277">Toxin-antitoxin system</keyword>
<evidence type="ECO:0000256" key="4">
    <source>
        <dbReference type="ARBA" id="ARBA00022741"/>
    </source>
</evidence>
<evidence type="ECO:0000313" key="6">
    <source>
        <dbReference type="EMBL" id="CAA6827196.1"/>
    </source>
</evidence>
<evidence type="ECO:0000256" key="2">
    <source>
        <dbReference type="ARBA" id="ARBA00022649"/>
    </source>
</evidence>
<protein>
    <recommendedName>
        <fullName evidence="7">DUF86 domain-containing protein</fullName>
    </recommendedName>
</protein>
<dbReference type="PANTHER" id="PTHR34139:SF1">
    <property type="entry name" value="RNASE MJ1380-RELATED"/>
    <property type="match status" value="1"/>
</dbReference>
<reference evidence="6" key="1">
    <citation type="submission" date="2020-01" db="EMBL/GenBank/DDBJ databases">
        <authorList>
            <person name="Meier V. D."/>
            <person name="Meier V D."/>
        </authorList>
    </citation>
    <scope>NUCLEOTIDE SEQUENCE</scope>
    <source>
        <strain evidence="6">HLG_WM_MAG_01</strain>
    </source>
</reference>
<evidence type="ECO:0000256" key="3">
    <source>
        <dbReference type="ARBA" id="ARBA00022722"/>
    </source>
</evidence>
<keyword evidence="3" id="KW-0540">Nuclease</keyword>
<keyword evidence="5" id="KW-0378">Hydrolase</keyword>
<name>A0A6S6UGR1_9BACT</name>
<evidence type="ECO:0008006" key="7">
    <source>
        <dbReference type="Google" id="ProtNLM"/>
    </source>
</evidence>
<organism evidence="6">
    <name type="scientific">uncultured Sulfurovum sp</name>
    <dbReference type="NCBI Taxonomy" id="269237"/>
    <lineage>
        <taxon>Bacteria</taxon>
        <taxon>Pseudomonadati</taxon>
        <taxon>Campylobacterota</taxon>
        <taxon>Epsilonproteobacteria</taxon>
        <taxon>Campylobacterales</taxon>
        <taxon>Sulfurovaceae</taxon>
        <taxon>Sulfurovum</taxon>
        <taxon>environmental samples</taxon>
    </lineage>
</organism>
<sequence length="117" mass="13584">MSSKNLAKIEFILEMIENIEIVCKRHSGVNEALDDQFEGRAAILMFLLQIGESLQKLDFDDMSKYNLDREIKGAYDVRNFIAHDYEGVNIVVIEDILKDNLPELKIKMQKIFDTFPE</sequence>
<keyword evidence="1" id="KW-0597">Phosphoprotein</keyword>
<accession>A0A6S6UGR1</accession>
<evidence type="ECO:0000256" key="5">
    <source>
        <dbReference type="ARBA" id="ARBA00022801"/>
    </source>
</evidence>
<dbReference type="AlphaFoldDB" id="A0A6S6UGR1"/>
<keyword evidence="4" id="KW-0547">Nucleotide-binding</keyword>
<gene>
    <name evidence="6" type="ORF">HELGO_WM1718</name>
</gene>
<dbReference type="Pfam" id="PF01934">
    <property type="entry name" value="HepT-like"/>
    <property type="match status" value="1"/>
</dbReference>
<proteinExistence type="predicted"/>